<evidence type="ECO:0000313" key="3">
    <source>
        <dbReference type="EMBL" id="MTD17033.1"/>
    </source>
</evidence>
<feature type="chain" id="PRO_5029799917" evidence="1">
    <location>
        <begin position="26"/>
        <end position="299"/>
    </location>
</feature>
<reference evidence="3 4" key="1">
    <citation type="submission" date="2019-11" db="EMBL/GenBank/DDBJ databases">
        <authorList>
            <person name="Jiang L.-Q."/>
        </authorList>
    </citation>
    <scope>NUCLEOTIDE SEQUENCE [LARGE SCALE GENOMIC DNA]</scope>
    <source>
        <strain evidence="3 4">YIM 132087</strain>
    </source>
</reference>
<feature type="domain" description="DUF4333" evidence="2">
    <location>
        <begin position="127"/>
        <end position="198"/>
    </location>
</feature>
<feature type="domain" description="DUF4333" evidence="2">
    <location>
        <begin position="220"/>
        <end position="291"/>
    </location>
</feature>
<protein>
    <submittedName>
        <fullName evidence="3">DUF4333 domain-containing protein</fullName>
    </submittedName>
</protein>
<dbReference type="Pfam" id="PF14230">
    <property type="entry name" value="DUF4333"/>
    <property type="match status" value="3"/>
</dbReference>
<feature type="signal peptide" evidence="1">
    <location>
        <begin position="1"/>
        <end position="25"/>
    </location>
</feature>
<name>A0A7K1FV09_9ACTN</name>
<accession>A0A7K1FV09</accession>
<dbReference type="EMBL" id="WLYK01000013">
    <property type="protein sequence ID" value="MTD17033.1"/>
    <property type="molecule type" value="Genomic_DNA"/>
</dbReference>
<dbReference type="PROSITE" id="PS51257">
    <property type="entry name" value="PROKAR_LIPOPROTEIN"/>
    <property type="match status" value="1"/>
</dbReference>
<feature type="domain" description="DUF4333" evidence="2">
    <location>
        <begin position="42"/>
        <end position="112"/>
    </location>
</feature>
<sequence length="299" mass="30985">MGGRRRVGFSTLVVVLFLSGCQAGATSSQSANEVSGRQSGQIGPRFFDQDAVEAGVLAILSGPAPSGYALVGISDVTCPDDQPVVAGSSFVCVVTQDGSRKKATVTVKDDEGLYEVGIPAEDVQAGVYETRVFNRVRLESGVLQILTEPAPRGYALSGVSDVACPSDQEVNAGTSFLCAVTQDGVRKNVTVSVKNDNGTYEVGIPAVEVQETSVTTSTVRPVGRIFDQVALESGVMKILTDQAPGGYGLVGIEKVSCPTNQPVAAGTSFVCSVLQDGLLKSVTVTVKDDDGLYEVGIPA</sequence>
<evidence type="ECO:0000259" key="2">
    <source>
        <dbReference type="Pfam" id="PF14230"/>
    </source>
</evidence>
<keyword evidence="1" id="KW-0732">Signal</keyword>
<dbReference type="Proteomes" id="UP000460221">
    <property type="component" value="Unassembled WGS sequence"/>
</dbReference>
<gene>
    <name evidence="3" type="ORF">GIS00_24155</name>
</gene>
<evidence type="ECO:0000256" key="1">
    <source>
        <dbReference type="SAM" id="SignalP"/>
    </source>
</evidence>
<keyword evidence="4" id="KW-1185">Reference proteome</keyword>
<dbReference type="AlphaFoldDB" id="A0A7K1FV09"/>
<evidence type="ECO:0000313" key="4">
    <source>
        <dbReference type="Proteomes" id="UP000460221"/>
    </source>
</evidence>
<comment type="caution">
    <text evidence="3">The sequence shown here is derived from an EMBL/GenBank/DDBJ whole genome shotgun (WGS) entry which is preliminary data.</text>
</comment>
<dbReference type="InterPro" id="IPR025637">
    <property type="entry name" value="DUF4333"/>
</dbReference>
<organism evidence="3 4">
    <name type="scientific">Nakamurella alba</name>
    <dbReference type="NCBI Taxonomy" id="2665158"/>
    <lineage>
        <taxon>Bacteria</taxon>
        <taxon>Bacillati</taxon>
        <taxon>Actinomycetota</taxon>
        <taxon>Actinomycetes</taxon>
        <taxon>Nakamurellales</taxon>
        <taxon>Nakamurellaceae</taxon>
        <taxon>Nakamurella</taxon>
    </lineage>
</organism>
<proteinExistence type="predicted"/>